<dbReference type="GO" id="GO:0005737">
    <property type="term" value="C:cytoplasm"/>
    <property type="evidence" value="ECO:0007669"/>
    <property type="project" value="TreeGrafter"/>
</dbReference>
<dbReference type="SUPFAM" id="SSF51905">
    <property type="entry name" value="FAD/NAD(P)-binding domain"/>
    <property type="match status" value="1"/>
</dbReference>
<feature type="domain" description="FAD dependent oxidoreductase" evidence="2">
    <location>
        <begin position="34"/>
        <end position="395"/>
    </location>
</feature>
<proteinExistence type="predicted"/>
<reference evidence="3 4" key="1">
    <citation type="journal article" date="2014" name="ISME J.">
        <title>Adaptation of an abundant Roseobacter RCA organism to pelagic systems revealed by genomic and transcriptomic analyses.</title>
        <authorList>
            <person name="Voget S."/>
            <person name="Wemheuer B."/>
            <person name="Brinkhoff T."/>
            <person name="Vollmers J."/>
            <person name="Dietrich S."/>
            <person name="Giebel H.A."/>
            <person name="Beardsley C."/>
            <person name="Sardemann C."/>
            <person name="Bakenhus I."/>
            <person name="Billerbeck S."/>
            <person name="Daniel R."/>
            <person name="Simon M."/>
        </authorList>
    </citation>
    <scope>NUCLEOTIDE SEQUENCE [LARGE SCALE GENOMIC DNA]</scope>
    <source>
        <strain evidence="3 4">RCA23</strain>
    </source>
</reference>
<dbReference type="PANTHER" id="PTHR13847:SF285">
    <property type="entry name" value="FAD DEPENDENT OXIDOREDUCTASE DOMAIN-CONTAINING PROTEIN"/>
    <property type="match status" value="1"/>
</dbReference>
<evidence type="ECO:0000313" key="3">
    <source>
        <dbReference type="EMBL" id="AII85579.1"/>
    </source>
</evidence>
<keyword evidence="1 3" id="KW-0560">Oxidoreductase</keyword>
<protein>
    <submittedName>
        <fullName evidence="3">FAD dependent oxidoreductase</fullName>
        <ecNumber evidence="3">1.4.3.-</ecNumber>
    </submittedName>
</protein>
<keyword evidence="4" id="KW-1185">Reference proteome</keyword>
<dbReference type="KEGG" id="ptp:RCA23_c00060"/>
<dbReference type="Pfam" id="PF01266">
    <property type="entry name" value="DAO"/>
    <property type="match status" value="1"/>
</dbReference>
<dbReference type="Gene3D" id="3.50.50.60">
    <property type="entry name" value="FAD/NAD(P)-binding domain"/>
    <property type="match status" value="1"/>
</dbReference>
<name>A0AAN0RG55_9RHOB</name>
<dbReference type="Proteomes" id="UP000028680">
    <property type="component" value="Chromosome"/>
</dbReference>
<dbReference type="EMBL" id="CP003984">
    <property type="protein sequence ID" value="AII85579.1"/>
    <property type="molecule type" value="Genomic_DNA"/>
</dbReference>
<dbReference type="GO" id="GO:0016491">
    <property type="term" value="F:oxidoreductase activity"/>
    <property type="evidence" value="ECO:0007669"/>
    <property type="project" value="UniProtKB-KW"/>
</dbReference>
<sequence>MHGAMQRGGVSFWYQELGGLPKPRPALDRSVSADICIIGAGYTGLWAAYYLKKADPSLNIVIVEEHFAGFGASGRNGGWLSGNFAWEHEKYLSSGTAEQVKAMVEAFHGTVDEVIAAAEMEGINADIHRTQELAIATNAYQFQCLAPELKRLHHWGDHRSRLESEAQLRARIAIPSAKGALVTSGVARVQPAKLVRGLADAVARLGVTIYEATRAHEISKGQVITHKGRVACAVVLKATEGYSAQLPGYERDWLPLNSAQIVTEPLPLELWRDIGWSGAELIGDMAHAYCYCQRTADGRIAVGGRGLPYLLNSKIQPDGRPTAGTISQLRGILARLFPAATHVPLAHAWQGVLGVPRDWCATVGLDPETKIGWAGGYVGVGLTSANLAGRTLRDLVLSEPTALTELPWVNRAVRAWEREPLRWMAVRGLYAMLKAADRAEANGKAHAPHLARLGAWIKSQ</sequence>
<dbReference type="InterPro" id="IPR006076">
    <property type="entry name" value="FAD-dep_OxRdtase"/>
</dbReference>
<evidence type="ECO:0000313" key="4">
    <source>
        <dbReference type="Proteomes" id="UP000028680"/>
    </source>
</evidence>
<organism evidence="3 4">
    <name type="scientific">Planktomarina temperata RCA23</name>
    <dbReference type="NCBI Taxonomy" id="666509"/>
    <lineage>
        <taxon>Bacteria</taxon>
        <taxon>Pseudomonadati</taxon>
        <taxon>Pseudomonadota</taxon>
        <taxon>Alphaproteobacteria</taxon>
        <taxon>Rhodobacterales</taxon>
        <taxon>Paracoccaceae</taxon>
        <taxon>Planktomarina</taxon>
    </lineage>
</organism>
<gene>
    <name evidence="3" type="ORF">RCA23_c00060</name>
</gene>
<dbReference type="EC" id="1.4.3.-" evidence="3"/>
<accession>A0AAN0RG55</accession>
<dbReference type="Gene3D" id="3.30.9.10">
    <property type="entry name" value="D-Amino Acid Oxidase, subunit A, domain 2"/>
    <property type="match status" value="1"/>
</dbReference>
<dbReference type="InterPro" id="IPR036188">
    <property type="entry name" value="FAD/NAD-bd_sf"/>
</dbReference>
<evidence type="ECO:0000256" key="1">
    <source>
        <dbReference type="ARBA" id="ARBA00023002"/>
    </source>
</evidence>
<dbReference type="PANTHER" id="PTHR13847">
    <property type="entry name" value="SARCOSINE DEHYDROGENASE-RELATED"/>
    <property type="match status" value="1"/>
</dbReference>
<evidence type="ECO:0000259" key="2">
    <source>
        <dbReference type="Pfam" id="PF01266"/>
    </source>
</evidence>
<dbReference type="AlphaFoldDB" id="A0AAN0RG55"/>